<feature type="domain" description="Copper resistance protein D" evidence="7">
    <location>
        <begin position="177"/>
        <end position="278"/>
    </location>
</feature>
<dbReference type="Proteomes" id="UP001500074">
    <property type="component" value="Unassembled WGS sequence"/>
</dbReference>
<feature type="transmembrane region" description="Helical" evidence="6">
    <location>
        <begin position="261"/>
        <end position="281"/>
    </location>
</feature>
<comment type="function">
    <text evidence="6">Involved in copper resistance.</text>
</comment>
<comment type="similarity">
    <text evidence="6">Belongs to the CopD family.</text>
</comment>
<keyword evidence="6" id="KW-0997">Cell inner membrane</keyword>
<dbReference type="PANTHER" id="PTHR34820">
    <property type="entry name" value="INNER MEMBRANE PROTEIN YEBZ"/>
    <property type="match status" value="1"/>
</dbReference>
<accession>A0ABP9R8W5</accession>
<evidence type="ECO:0000313" key="8">
    <source>
        <dbReference type="EMBL" id="GAA5172563.1"/>
    </source>
</evidence>
<reference evidence="9" key="1">
    <citation type="journal article" date="2019" name="Int. J. Syst. Evol. Microbiol.">
        <title>The Global Catalogue of Microorganisms (GCM) 10K type strain sequencing project: providing services to taxonomists for standard genome sequencing and annotation.</title>
        <authorList>
            <consortium name="The Broad Institute Genomics Platform"/>
            <consortium name="The Broad Institute Genome Sequencing Center for Infectious Disease"/>
            <person name="Wu L."/>
            <person name="Ma J."/>
        </authorList>
    </citation>
    <scope>NUCLEOTIDE SEQUENCE [LARGE SCALE GENOMIC DNA]</scope>
    <source>
        <strain evidence="9">JCM 18472</strain>
    </source>
</reference>
<dbReference type="Pfam" id="PF05425">
    <property type="entry name" value="CopD"/>
    <property type="match status" value="1"/>
</dbReference>
<gene>
    <name evidence="8" type="ORF">GCM10023342_09350</name>
</gene>
<keyword evidence="9" id="KW-1185">Reference proteome</keyword>
<evidence type="ECO:0000256" key="2">
    <source>
        <dbReference type="ARBA" id="ARBA00022475"/>
    </source>
</evidence>
<keyword evidence="5 6" id="KW-0472">Membrane</keyword>
<feature type="transmembrane region" description="Helical" evidence="6">
    <location>
        <begin position="218"/>
        <end position="240"/>
    </location>
</feature>
<evidence type="ECO:0000256" key="4">
    <source>
        <dbReference type="ARBA" id="ARBA00022989"/>
    </source>
</evidence>
<sequence length="287" mass="30363">MWELASFVLKAVSYAVVLSAAGSALFLALFPTLNERECSRTVTTALGLALMGSVLTAAAIPLRAGFLSGEGLGGMFEPFYLGMLFESTVGTSTKLRWLGLAMIGFVWLRRPLGYGIGALGALLVVASFALIGHTANLEARMAGGLLIALHLLAVSYWIGALWPLIGVSYASDTSRVARVLERFGTLAMVLVGALVLAGIALAWLFIGEFSALWESRYGNILVFKLVAFAGLLTLAGLNRFQLVPRFAANVPGSSAALRRSIVSEVIAVGIILTITAVLTTYSSPFEQ</sequence>
<proteinExistence type="inferred from homology"/>
<evidence type="ECO:0000313" key="9">
    <source>
        <dbReference type="Proteomes" id="UP001500074"/>
    </source>
</evidence>
<feature type="transmembrane region" description="Helical" evidence="6">
    <location>
        <begin position="186"/>
        <end position="206"/>
    </location>
</feature>
<feature type="transmembrane region" description="Helical" evidence="6">
    <location>
        <begin position="111"/>
        <end position="131"/>
    </location>
</feature>
<comment type="caution">
    <text evidence="8">The sequence shown here is derived from an EMBL/GenBank/DDBJ whole genome shotgun (WGS) entry which is preliminary data.</text>
</comment>
<evidence type="ECO:0000256" key="1">
    <source>
        <dbReference type="ARBA" id="ARBA00004651"/>
    </source>
</evidence>
<dbReference type="RefSeq" id="WP_031384344.1">
    <property type="nucleotide sequence ID" value="NZ_BAABKI010000011.1"/>
</dbReference>
<keyword evidence="4 6" id="KW-1133">Transmembrane helix</keyword>
<dbReference type="InterPro" id="IPR008457">
    <property type="entry name" value="Cu-R_CopD_dom"/>
</dbReference>
<evidence type="ECO:0000256" key="3">
    <source>
        <dbReference type="ARBA" id="ARBA00022692"/>
    </source>
</evidence>
<organism evidence="8 9">
    <name type="scientific">Modicisalibacter zincidurans</name>
    <dbReference type="NCBI Taxonomy" id="1178777"/>
    <lineage>
        <taxon>Bacteria</taxon>
        <taxon>Pseudomonadati</taxon>
        <taxon>Pseudomonadota</taxon>
        <taxon>Gammaproteobacteria</taxon>
        <taxon>Oceanospirillales</taxon>
        <taxon>Halomonadaceae</taxon>
        <taxon>Modicisalibacter</taxon>
    </lineage>
</organism>
<dbReference type="PANTHER" id="PTHR34820:SF4">
    <property type="entry name" value="INNER MEMBRANE PROTEIN YEBZ"/>
    <property type="match status" value="1"/>
</dbReference>
<comment type="caution">
    <text evidence="6">Lacks conserved residue(s) required for the propagation of feature annotation.</text>
</comment>
<protein>
    <recommendedName>
        <fullName evidence="6">Copper resistance protein D</fullName>
    </recommendedName>
</protein>
<evidence type="ECO:0000256" key="6">
    <source>
        <dbReference type="RuleBase" id="RU369037"/>
    </source>
</evidence>
<keyword evidence="3 6" id="KW-0812">Transmembrane</keyword>
<comment type="subcellular location">
    <subcellularLocation>
        <location evidence="6">Cell inner membrane</location>
        <topology evidence="6">Multi-pass membrane protein</topology>
    </subcellularLocation>
    <subcellularLocation>
        <location evidence="1">Cell membrane</location>
        <topology evidence="1">Multi-pass membrane protein</topology>
    </subcellularLocation>
</comment>
<keyword evidence="2 6" id="KW-1003">Cell membrane</keyword>
<keyword evidence="6" id="KW-0186">Copper</keyword>
<feature type="transmembrane region" description="Helical" evidence="6">
    <location>
        <begin position="12"/>
        <end position="33"/>
    </location>
</feature>
<dbReference type="InterPro" id="IPR032694">
    <property type="entry name" value="CopC/D"/>
</dbReference>
<evidence type="ECO:0000256" key="5">
    <source>
        <dbReference type="ARBA" id="ARBA00023136"/>
    </source>
</evidence>
<name>A0ABP9R8W5_9GAMM</name>
<evidence type="ECO:0000259" key="7">
    <source>
        <dbReference type="Pfam" id="PF05425"/>
    </source>
</evidence>
<dbReference type="EMBL" id="BAABKI010000011">
    <property type="protein sequence ID" value="GAA5172563.1"/>
    <property type="molecule type" value="Genomic_DNA"/>
</dbReference>
<feature type="transmembrane region" description="Helical" evidence="6">
    <location>
        <begin position="143"/>
        <end position="165"/>
    </location>
</feature>
<feature type="transmembrane region" description="Helical" evidence="6">
    <location>
        <begin position="45"/>
        <end position="67"/>
    </location>
</feature>